<dbReference type="EMBL" id="BMAW01103008">
    <property type="protein sequence ID" value="GFT06848.1"/>
    <property type="molecule type" value="Genomic_DNA"/>
</dbReference>
<keyword evidence="2" id="KW-1185">Reference proteome</keyword>
<gene>
    <name evidence="1" type="ORF">NPIL_563091</name>
</gene>
<proteinExistence type="predicted"/>
<name>A0A8X6NC19_NEPPI</name>
<organism evidence="1 2">
    <name type="scientific">Nephila pilipes</name>
    <name type="common">Giant wood spider</name>
    <name type="synonym">Nephila maculata</name>
    <dbReference type="NCBI Taxonomy" id="299642"/>
    <lineage>
        <taxon>Eukaryota</taxon>
        <taxon>Metazoa</taxon>
        <taxon>Ecdysozoa</taxon>
        <taxon>Arthropoda</taxon>
        <taxon>Chelicerata</taxon>
        <taxon>Arachnida</taxon>
        <taxon>Araneae</taxon>
        <taxon>Araneomorphae</taxon>
        <taxon>Entelegynae</taxon>
        <taxon>Araneoidea</taxon>
        <taxon>Nephilidae</taxon>
        <taxon>Nephila</taxon>
    </lineage>
</organism>
<sequence length="62" mass="6800">METASETSVGNSIARDGGRRLVLPPSSIRYILHGVLNQYPCKLQSYHELLPSGTVKRKVFAG</sequence>
<evidence type="ECO:0000313" key="1">
    <source>
        <dbReference type="EMBL" id="GFT06848.1"/>
    </source>
</evidence>
<protein>
    <submittedName>
        <fullName evidence="1">Uncharacterized protein</fullName>
    </submittedName>
</protein>
<evidence type="ECO:0000313" key="2">
    <source>
        <dbReference type="Proteomes" id="UP000887013"/>
    </source>
</evidence>
<comment type="caution">
    <text evidence="1">The sequence shown here is derived from an EMBL/GenBank/DDBJ whole genome shotgun (WGS) entry which is preliminary data.</text>
</comment>
<accession>A0A8X6NC19</accession>
<dbReference type="OrthoDB" id="6430321at2759"/>
<feature type="non-terminal residue" evidence="1">
    <location>
        <position position="62"/>
    </location>
</feature>
<dbReference type="Proteomes" id="UP000887013">
    <property type="component" value="Unassembled WGS sequence"/>
</dbReference>
<dbReference type="AlphaFoldDB" id="A0A8X6NC19"/>
<reference evidence="1" key="1">
    <citation type="submission" date="2020-08" db="EMBL/GenBank/DDBJ databases">
        <title>Multicomponent nature underlies the extraordinary mechanical properties of spider dragline silk.</title>
        <authorList>
            <person name="Kono N."/>
            <person name="Nakamura H."/>
            <person name="Mori M."/>
            <person name="Yoshida Y."/>
            <person name="Ohtoshi R."/>
            <person name="Malay A.D."/>
            <person name="Moran D.A.P."/>
            <person name="Tomita M."/>
            <person name="Numata K."/>
            <person name="Arakawa K."/>
        </authorList>
    </citation>
    <scope>NUCLEOTIDE SEQUENCE</scope>
</reference>